<organism evidence="1">
    <name type="scientific">Micromonas pusilla</name>
    <name type="common">Picoplanktonic green alga</name>
    <name type="synonym">Chromulina pusilla</name>
    <dbReference type="NCBI Taxonomy" id="38833"/>
    <lineage>
        <taxon>Eukaryota</taxon>
        <taxon>Viridiplantae</taxon>
        <taxon>Chlorophyta</taxon>
        <taxon>Mamiellophyceae</taxon>
        <taxon>Mamiellales</taxon>
        <taxon>Mamiellaceae</taxon>
        <taxon>Micromonas</taxon>
    </lineage>
</organism>
<dbReference type="AlphaFoldDB" id="A0A7R9Y4C9"/>
<reference evidence="1" key="1">
    <citation type="submission" date="2021-01" db="EMBL/GenBank/DDBJ databases">
        <authorList>
            <person name="Corre E."/>
            <person name="Pelletier E."/>
            <person name="Niang G."/>
            <person name="Scheremetjew M."/>
            <person name="Finn R."/>
            <person name="Kale V."/>
            <person name="Holt S."/>
            <person name="Cochrane G."/>
            <person name="Meng A."/>
            <person name="Brown T."/>
            <person name="Cohen L."/>
        </authorList>
    </citation>
    <scope>NUCLEOTIDE SEQUENCE</scope>
    <source>
        <strain evidence="1">RCC1614</strain>
    </source>
</reference>
<dbReference type="EMBL" id="HBDY01012197">
    <property type="protein sequence ID" value="CAD8244474.1"/>
    <property type="molecule type" value="Transcribed_RNA"/>
</dbReference>
<protein>
    <submittedName>
        <fullName evidence="1">Uncharacterized protein</fullName>
    </submittedName>
</protein>
<gene>
    <name evidence="1" type="ORF">MPUS1402_LOCUS9245</name>
</gene>
<name>A0A7R9Y4C9_MICPS</name>
<sequence length="404" mass="42758">MNTVPIPKRKLLLCVRFDLSETESAVGAIDARSGGVVHDECAKAAAGASNLLDPIGVVGSCVATAGELSIEDAQALPFVASATLGCADPAVEFSWAYSSTAPVAVMRVLVSLAKCDGVTALRIGLHAMELLEGGPNDGKISSPGGFAAPPPIRPGLRHALNFANMLRRTLSSIVAASAFKLGDPLGANKLIGAKEGVIVPTTARSTIAYWAQEKPAPTSFALYAAASPKSKKANEGGETVKPYRAFLSAIENWRVKLGLRACFVLVNQRPLVVPTEVRKVTDIADDRDFRVRYAGAFGGPEAPPGDDVWPLNNFYMANVVFVNNYGRHARTFKAKATAFKWDWIGMGAHVWGGGCVEINGRFLAWVRGTREGIDACEDELAGAVGAKKEALTQARWDVIVPGGK</sequence>
<evidence type="ECO:0000313" key="1">
    <source>
        <dbReference type="EMBL" id="CAD8244474.1"/>
    </source>
</evidence>
<proteinExistence type="predicted"/>
<accession>A0A7R9Y4C9</accession>